<protein>
    <submittedName>
        <fullName evidence="2">Peptidase</fullName>
    </submittedName>
</protein>
<dbReference type="GO" id="GO:0006508">
    <property type="term" value="P:proteolysis"/>
    <property type="evidence" value="ECO:0007669"/>
    <property type="project" value="InterPro"/>
</dbReference>
<evidence type="ECO:0000313" key="2">
    <source>
        <dbReference type="EMBL" id="OKH27265.1"/>
    </source>
</evidence>
<dbReference type="Gene3D" id="3.40.390.10">
    <property type="entry name" value="Collagenase (Catalytic Domain)"/>
    <property type="match status" value="1"/>
</dbReference>
<dbReference type="InterPro" id="IPR024079">
    <property type="entry name" value="MetalloPept_cat_dom_sf"/>
</dbReference>
<evidence type="ECO:0000313" key="3">
    <source>
        <dbReference type="Proteomes" id="UP000185984"/>
    </source>
</evidence>
<organism evidence="2 3">
    <name type="scientific">Chroogloeocystis siderophila 5.2 s.c.1</name>
    <dbReference type="NCBI Taxonomy" id="247279"/>
    <lineage>
        <taxon>Bacteria</taxon>
        <taxon>Bacillati</taxon>
        <taxon>Cyanobacteriota</taxon>
        <taxon>Cyanophyceae</taxon>
        <taxon>Oscillatoriophycideae</taxon>
        <taxon>Chroococcales</taxon>
        <taxon>Chroococcaceae</taxon>
        <taxon>Chroogloeocystis</taxon>
    </lineage>
</organism>
<reference evidence="2 3" key="1">
    <citation type="submission" date="2016-11" db="EMBL/GenBank/DDBJ databases">
        <title>Draft Genome Sequences of Nine Cyanobacterial Strains from Diverse Habitats.</title>
        <authorList>
            <person name="Zhu T."/>
            <person name="Hou S."/>
            <person name="Lu X."/>
            <person name="Hess W.R."/>
        </authorList>
    </citation>
    <scope>NUCLEOTIDE SEQUENCE [LARGE SCALE GENOMIC DNA]</scope>
    <source>
        <strain evidence="2 3">5.2 s.c.1</strain>
    </source>
</reference>
<dbReference type="InterPro" id="IPR006026">
    <property type="entry name" value="Peptidase_Metallo"/>
</dbReference>
<dbReference type="STRING" id="247279.NIES1031_08115"/>
<accession>A0A1U7HUQ5</accession>
<evidence type="ECO:0000259" key="1">
    <source>
        <dbReference type="SMART" id="SM00235"/>
    </source>
</evidence>
<dbReference type="CDD" id="cd04279">
    <property type="entry name" value="ZnMc_MMP_like_1"/>
    <property type="match status" value="1"/>
</dbReference>
<dbReference type="AlphaFoldDB" id="A0A1U7HUQ5"/>
<dbReference type="EMBL" id="MRCC01000006">
    <property type="protein sequence ID" value="OKH27265.1"/>
    <property type="molecule type" value="Genomic_DNA"/>
</dbReference>
<proteinExistence type="predicted"/>
<dbReference type="OrthoDB" id="9786975at2"/>
<dbReference type="GO" id="GO:0008270">
    <property type="term" value="F:zinc ion binding"/>
    <property type="evidence" value="ECO:0007669"/>
    <property type="project" value="InterPro"/>
</dbReference>
<dbReference type="SUPFAM" id="SSF55486">
    <property type="entry name" value="Metalloproteases ('zincins'), catalytic domain"/>
    <property type="match status" value="1"/>
</dbReference>
<gene>
    <name evidence="2" type="ORF">NIES1031_08115</name>
</gene>
<comment type="caution">
    <text evidence="2">The sequence shown here is derived from an EMBL/GenBank/DDBJ whole genome shotgun (WGS) entry which is preliminary data.</text>
</comment>
<feature type="domain" description="Peptidase metallopeptidase" evidence="1">
    <location>
        <begin position="64"/>
        <end position="225"/>
    </location>
</feature>
<name>A0A1U7HUQ5_9CHRO</name>
<dbReference type="SMART" id="SM00235">
    <property type="entry name" value="ZnMc"/>
    <property type="match status" value="1"/>
</dbReference>
<dbReference type="GO" id="GO:0008237">
    <property type="term" value="F:metallopeptidase activity"/>
    <property type="evidence" value="ECO:0007669"/>
    <property type="project" value="InterPro"/>
</dbReference>
<sequence length="236" mass="26693">MAIAALVVAISHDTSKANTKLTEIAQASKLPQLQQHPLPASLAHWQDQSNSGDYFSEIKPTEVGYLVWSQLPVKVYIQQPHAETHNAERLQSWANEVLQAIQEWNVYFPLQVVERPEVADIKILRLSPPLRIAPNEKFPRARSAETTYELYVSSNRVLAHRCSILLSPNQTGQYLQAAARHEFGHALGIWGHSPNPNDALYFSQVRNPPPISARDVNTLKRVYQQPTRLGWLLPRT</sequence>
<keyword evidence="3" id="KW-1185">Reference proteome</keyword>
<dbReference type="Proteomes" id="UP000185984">
    <property type="component" value="Unassembled WGS sequence"/>
</dbReference>